<gene>
    <name evidence="2" type="ORF">PITC_025010</name>
</gene>
<sequence length="590" mass="65584">MAWAQPRRSDTARGEHIKDSSGPIWFVRPFTGAIPYRIQLETTTAAASKLVSSSPRRGDPFKPHHIILPLWSKFVELQVSNGEDVVENQVLAFIKQMKMELEVRSPRSGRVKWIYDMEDEEKGVAEGKRSGQAVTSKSDVTASVFPSSTLPSVSSGLTQSYVQNIVDVDVFADHFFDALPASGAGSSAPDLIFLSLQEIAPIAYSFLGGSYLLPYFDAFRRTVQKASAQKWDQHYVNFLTDNIGMTGLMLFAREDTLSKIAWRDTAHVGLGVQEMGNKGAVGARLGYVVEGHPSKTVDLTFVAAHLAPMEDSYEQRNLDWKSIVERLVFTHDSNKSAEKSSVDESTSLLDDAASAHAEGSRRDLFAPNAYLFLAGDLNYRTSNIGPSIQEIEQFPRRNVDLDNPSHYSHLLKNDQLVREMSYGRTFHSLSEAPIDFPPTYKYSDAAREAVRRGLDTGDQEWKWSNHRWPSWCDRVLYLDKPWVGEAGKVKPLAYDALPLFAQSDHRPVALVASVPLRPSDASSNTENIRAVAPFSIDPSWKSKRDTARRKEIAVGAVAYLGLTREGNGLLLASLLGIIGAWFILRSMLEV</sequence>
<accession>A0A0A2LFJ6</accession>
<dbReference type="GO" id="GO:0004439">
    <property type="term" value="F:phosphatidylinositol-4,5-bisphosphate 5-phosphatase activity"/>
    <property type="evidence" value="ECO:0007669"/>
    <property type="project" value="TreeGrafter"/>
</dbReference>
<dbReference type="CDD" id="cd06850">
    <property type="entry name" value="biotinyl_domain"/>
    <property type="match status" value="1"/>
</dbReference>
<dbReference type="Gene3D" id="2.40.50.100">
    <property type="match status" value="1"/>
</dbReference>
<evidence type="ECO:0000259" key="1">
    <source>
        <dbReference type="SMART" id="SM00128"/>
    </source>
</evidence>
<dbReference type="PhylomeDB" id="A0A0A2LFJ6"/>
<dbReference type="SMART" id="SM00128">
    <property type="entry name" value="IPPc"/>
    <property type="match status" value="1"/>
</dbReference>
<dbReference type="InterPro" id="IPR011053">
    <property type="entry name" value="Single_hybrid_motif"/>
</dbReference>
<dbReference type="Gene3D" id="3.60.10.10">
    <property type="entry name" value="Endonuclease/exonuclease/phosphatase"/>
    <property type="match status" value="1"/>
</dbReference>
<dbReference type="OrthoDB" id="62798at2759"/>
<dbReference type="SUPFAM" id="SSF56219">
    <property type="entry name" value="DNase I-like"/>
    <property type="match status" value="1"/>
</dbReference>
<protein>
    <submittedName>
        <fullName evidence="2">Biotin/lipoyl attachment</fullName>
    </submittedName>
</protein>
<dbReference type="AlphaFoldDB" id="A0A0A2LFJ6"/>
<dbReference type="InterPro" id="IPR000089">
    <property type="entry name" value="Biotin_lipoyl"/>
</dbReference>
<dbReference type="InterPro" id="IPR000300">
    <property type="entry name" value="IPPc"/>
</dbReference>
<dbReference type="EMBL" id="JQGA01000072">
    <property type="protein sequence ID" value="KGO77973.1"/>
    <property type="molecule type" value="Genomic_DNA"/>
</dbReference>
<keyword evidence="3" id="KW-1185">Reference proteome</keyword>
<dbReference type="PANTHER" id="PTHR11200:SF286">
    <property type="entry name" value="5-PHOSPHATASE, PUTATIVE (AFU_ORTHOLOGUE AFUA_5G07600)-RELATED"/>
    <property type="match status" value="1"/>
</dbReference>
<dbReference type="GO" id="GO:0046856">
    <property type="term" value="P:phosphatidylinositol dephosphorylation"/>
    <property type="evidence" value="ECO:0007669"/>
    <property type="project" value="InterPro"/>
</dbReference>
<organism evidence="2 3">
    <name type="scientific">Penicillium italicum</name>
    <name type="common">Blue mold</name>
    <dbReference type="NCBI Taxonomy" id="40296"/>
    <lineage>
        <taxon>Eukaryota</taxon>
        <taxon>Fungi</taxon>
        <taxon>Dikarya</taxon>
        <taxon>Ascomycota</taxon>
        <taxon>Pezizomycotina</taxon>
        <taxon>Eurotiomycetes</taxon>
        <taxon>Eurotiomycetidae</taxon>
        <taxon>Eurotiales</taxon>
        <taxon>Aspergillaceae</taxon>
        <taxon>Penicillium</taxon>
    </lineage>
</organism>
<dbReference type="SUPFAM" id="SSF51230">
    <property type="entry name" value="Single hybrid motif"/>
    <property type="match status" value="1"/>
</dbReference>
<name>A0A0A2LFJ6_PENIT</name>
<comment type="caution">
    <text evidence="2">The sequence shown here is derived from an EMBL/GenBank/DDBJ whole genome shotgun (WGS) entry which is preliminary data.</text>
</comment>
<feature type="domain" description="Inositol polyphosphate-related phosphatase" evidence="1">
    <location>
        <begin position="163"/>
        <end position="520"/>
    </location>
</feature>
<dbReference type="STRING" id="40296.A0A0A2LFJ6"/>
<dbReference type="HOGENOM" id="CLU_025224_1_1_1"/>
<evidence type="ECO:0000313" key="3">
    <source>
        <dbReference type="Proteomes" id="UP000030104"/>
    </source>
</evidence>
<dbReference type="InterPro" id="IPR046985">
    <property type="entry name" value="IP5"/>
</dbReference>
<dbReference type="Pfam" id="PF00364">
    <property type="entry name" value="Biotin_lipoyl"/>
    <property type="match status" value="1"/>
</dbReference>
<dbReference type="PANTHER" id="PTHR11200">
    <property type="entry name" value="INOSITOL 5-PHOSPHATASE"/>
    <property type="match status" value="1"/>
</dbReference>
<dbReference type="InterPro" id="IPR036691">
    <property type="entry name" value="Endo/exonu/phosph_ase_sf"/>
</dbReference>
<evidence type="ECO:0000313" key="2">
    <source>
        <dbReference type="EMBL" id="KGO77973.1"/>
    </source>
</evidence>
<reference evidence="2 3" key="1">
    <citation type="journal article" date="2015" name="Mol. Plant Microbe Interact.">
        <title>Genome, transcriptome, and functional analyses of Penicillium expansum provide new insights into secondary metabolism and pathogenicity.</title>
        <authorList>
            <person name="Ballester A.R."/>
            <person name="Marcet-Houben M."/>
            <person name="Levin E."/>
            <person name="Sela N."/>
            <person name="Selma-Lazaro C."/>
            <person name="Carmona L."/>
            <person name="Wisniewski M."/>
            <person name="Droby S."/>
            <person name="Gonzalez-Candelas L."/>
            <person name="Gabaldon T."/>
        </authorList>
    </citation>
    <scope>NUCLEOTIDE SEQUENCE [LARGE SCALE GENOMIC DNA]</scope>
    <source>
        <strain evidence="2 3">PHI-1</strain>
    </source>
</reference>
<proteinExistence type="predicted"/>
<dbReference type="OMA" id="HRYPGWT"/>
<dbReference type="Proteomes" id="UP000030104">
    <property type="component" value="Unassembled WGS sequence"/>
</dbReference>
<dbReference type="Pfam" id="PF22669">
    <property type="entry name" value="Exo_endo_phos2"/>
    <property type="match status" value="1"/>
</dbReference>